<evidence type="ECO:0000313" key="1">
    <source>
        <dbReference type="EMBL" id="RPA87687.1"/>
    </source>
</evidence>
<dbReference type="Proteomes" id="UP000275078">
    <property type="component" value="Unassembled WGS sequence"/>
</dbReference>
<keyword evidence="2" id="KW-1185">Reference proteome</keyword>
<proteinExistence type="predicted"/>
<dbReference type="EMBL" id="ML119646">
    <property type="protein sequence ID" value="RPA87687.1"/>
    <property type="molecule type" value="Genomic_DNA"/>
</dbReference>
<dbReference type="PANTHER" id="PTHR35332">
    <property type="entry name" value="REGULATION OF ENOLASE PROTEIN 1"/>
    <property type="match status" value="1"/>
</dbReference>
<evidence type="ECO:0008006" key="3">
    <source>
        <dbReference type="Google" id="ProtNLM"/>
    </source>
</evidence>
<dbReference type="Gene3D" id="2.60.120.200">
    <property type="match status" value="1"/>
</dbReference>
<protein>
    <recommendedName>
        <fullName evidence="3">DUF1349-domain-containing protein</fullName>
    </recommendedName>
</protein>
<dbReference type="InterPro" id="IPR009784">
    <property type="entry name" value="DUF1349"/>
</dbReference>
<dbReference type="Pfam" id="PF07081">
    <property type="entry name" value="DUF1349"/>
    <property type="match status" value="1"/>
</dbReference>
<dbReference type="STRING" id="1160509.A0A3N4IQI1"/>
<accession>A0A3N4IQI1</accession>
<dbReference type="OrthoDB" id="42525at2759"/>
<dbReference type="AlphaFoldDB" id="A0A3N4IQI1"/>
<evidence type="ECO:0000313" key="2">
    <source>
        <dbReference type="Proteomes" id="UP000275078"/>
    </source>
</evidence>
<name>A0A3N4IQI1_ASCIM</name>
<reference evidence="1 2" key="1">
    <citation type="journal article" date="2018" name="Nat. Ecol. Evol.">
        <title>Pezizomycetes genomes reveal the molecular basis of ectomycorrhizal truffle lifestyle.</title>
        <authorList>
            <person name="Murat C."/>
            <person name="Payen T."/>
            <person name="Noel B."/>
            <person name="Kuo A."/>
            <person name="Morin E."/>
            <person name="Chen J."/>
            <person name="Kohler A."/>
            <person name="Krizsan K."/>
            <person name="Balestrini R."/>
            <person name="Da Silva C."/>
            <person name="Montanini B."/>
            <person name="Hainaut M."/>
            <person name="Levati E."/>
            <person name="Barry K.W."/>
            <person name="Belfiori B."/>
            <person name="Cichocki N."/>
            <person name="Clum A."/>
            <person name="Dockter R.B."/>
            <person name="Fauchery L."/>
            <person name="Guy J."/>
            <person name="Iotti M."/>
            <person name="Le Tacon F."/>
            <person name="Lindquist E.A."/>
            <person name="Lipzen A."/>
            <person name="Malagnac F."/>
            <person name="Mello A."/>
            <person name="Molinier V."/>
            <person name="Miyauchi S."/>
            <person name="Poulain J."/>
            <person name="Riccioni C."/>
            <person name="Rubini A."/>
            <person name="Sitrit Y."/>
            <person name="Splivallo R."/>
            <person name="Traeger S."/>
            <person name="Wang M."/>
            <person name="Zifcakova L."/>
            <person name="Wipf D."/>
            <person name="Zambonelli A."/>
            <person name="Paolocci F."/>
            <person name="Nowrousian M."/>
            <person name="Ottonello S."/>
            <person name="Baldrian P."/>
            <person name="Spatafora J.W."/>
            <person name="Henrissat B."/>
            <person name="Nagy L.G."/>
            <person name="Aury J.M."/>
            <person name="Wincker P."/>
            <person name="Grigoriev I.V."/>
            <person name="Bonfante P."/>
            <person name="Martin F.M."/>
        </authorList>
    </citation>
    <scope>NUCLEOTIDE SEQUENCE [LARGE SCALE GENOMIC DNA]</scope>
    <source>
        <strain evidence="1 2">RN42</strain>
    </source>
</reference>
<dbReference type="PANTHER" id="PTHR35332:SF3">
    <property type="entry name" value="FUCOSE-SPECIFIC LECTIN"/>
    <property type="match status" value="1"/>
</dbReference>
<organism evidence="1 2">
    <name type="scientific">Ascobolus immersus RN42</name>
    <dbReference type="NCBI Taxonomy" id="1160509"/>
    <lineage>
        <taxon>Eukaryota</taxon>
        <taxon>Fungi</taxon>
        <taxon>Dikarya</taxon>
        <taxon>Ascomycota</taxon>
        <taxon>Pezizomycotina</taxon>
        <taxon>Pezizomycetes</taxon>
        <taxon>Pezizales</taxon>
        <taxon>Ascobolaceae</taxon>
        <taxon>Ascobolus</taxon>
    </lineage>
</organism>
<sequence length="210" mass="23403">MMPPPESSGFAYQNVPTDTPVPSWMGSFIMKARITRSGTDLWRKPNRDTCTCPVLYTKPTPPFTQASVLVALLPNNSPGLLEWDQGGLVIFAGQKWVKAGIEYVDGNTVASSVAASVDGADWSLIELPHGTIDLKVRFEKTGSTGLMVMFEDPMTLEWKKLRELNWFFAGVDEKSVKVGVYASRPVDLPYERGRQLDDSLRVEFEGLEIW</sequence>
<gene>
    <name evidence="1" type="ORF">BJ508DRAFT_300928</name>
</gene>